<keyword evidence="2" id="KW-1185">Reference proteome</keyword>
<reference evidence="1" key="1">
    <citation type="journal article" date="2023" name="Insect Mol. Biol.">
        <title>Genome sequencing provides insights into the evolution of gene families encoding plant cell wall-degrading enzymes in longhorned beetles.</title>
        <authorList>
            <person name="Shin N.R."/>
            <person name="Okamura Y."/>
            <person name="Kirsch R."/>
            <person name="Pauchet Y."/>
        </authorList>
    </citation>
    <scope>NUCLEOTIDE SEQUENCE</scope>
    <source>
        <strain evidence="1">MMC_N1</strain>
    </source>
</reference>
<gene>
    <name evidence="1" type="ORF">NQ317_003197</name>
</gene>
<evidence type="ECO:0000313" key="2">
    <source>
        <dbReference type="Proteomes" id="UP001162164"/>
    </source>
</evidence>
<dbReference type="EMBL" id="JAPWTJ010002366">
    <property type="protein sequence ID" value="KAJ8966451.1"/>
    <property type="molecule type" value="Genomic_DNA"/>
</dbReference>
<protein>
    <submittedName>
        <fullName evidence="1">Uncharacterized protein</fullName>
    </submittedName>
</protein>
<sequence>MLAHYQNDIWEKRKSPPEDWNKPLPEYLQKEYENSYLNVKSKELRGEIPSSFDPTFKFCTIL</sequence>
<evidence type="ECO:0000313" key="1">
    <source>
        <dbReference type="EMBL" id="KAJ8966451.1"/>
    </source>
</evidence>
<accession>A0ABQ9IUX1</accession>
<dbReference type="Proteomes" id="UP001162164">
    <property type="component" value="Unassembled WGS sequence"/>
</dbReference>
<comment type="caution">
    <text evidence="1">The sequence shown here is derived from an EMBL/GenBank/DDBJ whole genome shotgun (WGS) entry which is preliminary data.</text>
</comment>
<name>A0ABQ9IUX1_9CUCU</name>
<proteinExistence type="predicted"/>
<organism evidence="1 2">
    <name type="scientific">Molorchus minor</name>
    <dbReference type="NCBI Taxonomy" id="1323400"/>
    <lineage>
        <taxon>Eukaryota</taxon>
        <taxon>Metazoa</taxon>
        <taxon>Ecdysozoa</taxon>
        <taxon>Arthropoda</taxon>
        <taxon>Hexapoda</taxon>
        <taxon>Insecta</taxon>
        <taxon>Pterygota</taxon>
        <taxon>Neoptera</taxon>
        <taxon>Endopterygota</taxon>
        <taxon>Coleoptera</taxon>
        <taxon>Polyphaga</taxon>
        <taxon>Cucujiformia</taxon>
        <taxon>Chrysomeloidea</taxon>
        <taxon>Cerambycidae</taxon>
        <taxon>Lamiinae</taxon>
        <taxon>Monochamini</taxon>
        <taxon>Molorchus</taxon>
    </lineage>
</organism>